<dbReference type="EMBL" id="GG698485">
    <property type="protein sequence ID" value="EGD94994.1"/>
    <property type="molecule type" value="Genomic_DNA"/>
</dbReference>
<sequence length="152" mass="16475">MLAVMLIRLCCRRQRGEVLCPLDIQGCIFLQSMGQPICTTSYVFHVHACVMHHVGDVGLNKKLVPYLNTEDLLPSFMVHGPGKKGELSDAQKWRSCNVPLCSRASRMKKGVSLSLAGHTCEIPRDSVQPLAYHSASLKGLCFDGSGGSSSTG</sequence>
<reference evidence="2" key="1">
    <citation type="journal article" date="2012" name="MBio">
        <title>Comparative genome analysis of Trichophyton rubrum and related dermatophytes reveals candidate genes involved in infection.</title>
        <authorList>
            <person name="Martinez D.A."/>
            <person name="Oliver B.G."/>
            <person name="Graeser Y."/>
            <person name="Goldberg J.M."/>
            <person name="Li W."/>
            <person name="Martinez-Rossi N.M."/>
            <person name="Monod M."/>
            <person name="Shelest E."/>
            <person name="Barton R.C."/>
            <person name="Birch E."/>
            <person name="Brakhage A.A."/>
            <person name="Chen Z."/>
            <person name="Gurr S.J."/>
            <person name="Heiman D."/>
            <person name="Heitman J."/>
            <person name="Kosti I."/>
            <person name="Rossi A."/>
            <person name="Saif S."/>
            <person name="Samalova M."/>
            <person name="Saunders C.W."/>
            <person name="Shea T."/>
            <person name="Summerbell R.C."/>
            <person name="Xu J."/>
            <person name="Young S."/>
            <person name="Zeng Q."/>
            <person name="Birren B.W."/>
            <person name="Cuomo C.A."/>
            <person name="White T.C."/>
        </authorList>
    </citation>
    <scope>NUCLEOTIDE SEQUENCE [LARGE SCALE GENOMIC DNA]</scope>
    <source>
        <strain evidence="2">CBS 112818</strain>
    </source>
</reference>
<evidence type="ECO:0000313" key="2">
    <source>
        <dbReference type="Proteomes" id="UP000009172"/>
    </source>
</evidence>
<keyword evidence="2" id="KW-1185">Reference proteome</keyword>
<accession>F2RUJ5</accession>
<dbReference type="Proteomes" id="UP000009172">
    <property type="component" value="Unassembled WGS sequence"/>
</dbReference>
<evidence type="ECO:0000313" key="1">
    <source>
        <dbReference type="EMBL" id="EGD94994.1"/>
    </source>
</evidence>
<dbReference type="AlphaFoldDB" id="F2RUJ5"/>
<gene>
    <name evidence="1" type="ORF">TESG_02489</name>
</gene>
<protein>
    <submittedName>
        <fullName evidence="1">Uncharacterized protein</fullName>
    </submittedName>
</protein>
<dbReference type="HOGENOM" id="CLU_144990_0_0_1"/>
<proteinExistence type="predicted"/>
<name>F2RUJ5_TRIT1</name>
<organism evidence="1 2">
    <name type="scientific">Trichophyton tonsurans (strain CBS 112818)</name>
    <name type="common">Scalp ringworm fungus</name>
    <dbReference type="NCBI Taxonomy" id="647933"/>
    <lineage>
        <taxon>Eukaryota</taxon>
        <taxon>Fungi</taxon>
        <taxon>Dikarya</taxon>
        <taxon>Ascomycota</taxon>
        <taxon>Pezizomycotina</taxon>
        <taxon>Eurotiomycetes</taxon>
        <taxon>Eurotiomycetidae</taxon>
        <taxon>Onygenales</taxon>
        <taxon>Arthrodermataceae</taxon>
        <taxon>Trichophyton</taxon>
    </lineage>
</organism>